<dbReference type="InterPro" id="IPR002931">
    <property type="entry name" value="Transglutaminase-like"/>
</dbReference>
<evidence type="ECO:0000259" key="3">
    <source>
        <dbReference type="Pfam" id="PF20148"/>
    </source>
</evidence>
<dbReference type="InterPro" id="IPR038765">
    <property type="entry name" value="Papain-like_cys_pep_sf"/>
</dbReference>
<comment type="caution">
    <text evidence="5">The sequence shown here is derived from an EMBL/GenBank/DDBJ whole genome shotgun (WGS) entry which is preliminary data.</text>
</comment>
<evidence type="ECO:0000313" key="5">
    <source>
        <dbReference type="EMBL" id="MDY7233034.1"/>
    </source>
</evidence>
<dbReference type="RefSeq" id="WP_321551746.1">
    <property type="nucleotide sequence ID" value="NZ_JAXIVS010000026.1"/>
</dbReference>
<feature type="domain" description="DUF6531" evidence="3">
    <location>
        <begin position="1577"/>
        <end position="1633"/>
    </location>
</feature>
<dbReference type="InterPro" id="IPR045351">
    <property type="entry name" value="DUF6531"/>
</dbReference>
<dbReference type="Gene3D" id="2.180.10.10">
    <property type="entry name" value="RHS repeat-associated core"/>
    <property type="match status" value="5"/>
</dbReference>
<dbReference type="EMBL" id="JAXIVS010000026">
    <property type="protein sequence ID" value="MDY7233034.1"/>
    <property type="molecule type" value="Genomic_DNA"/>
</dbReference>
<sequence length="3864" mass="418442">MVPVLMVVLAALPATPPSSRQVDLTPPPPQMQVDWNAVHARTRSFEEAHARHRASEQTLARSGTRELLETAGALCIEPPGFWDRLLPGGSDSDETLAACRKAAEQTEQASATLAQGRDAARRYLDAVAARLEASSSPYKEELLARVERQRTLLSERSAEADALAQRTAAALRGGGDSFSERLSWRWRSSEEEEDAARLLSAFQARLRNWEAPEQPILGAELTYVQGGVEAGPLPTEQMTPAYLAGASSPALDDSSEGREVELSPELRAKAQELGTARAAYDFVKNEARLDWYFGSLKGSTQTLRDRRGNDADLSALLVALLRAQGTPARFVHGTVELSLAQVAAAMGLLTGDEVAQLDAAATGGAPFTLSTESRDRALKALTAAAIPYEPVVRNGTVTAVRLVRVWVEAYVDFAEYRGVGGGTVGRQWVALEPSLLGRAKAAVTPPQLDAFTALGETPDTLTAAWLSAPTSQSMVEYVRERVETHLSAHRPDLFYSQVLWTVVPRREELPLLPGSLPYEVVAVHGESAFLPESLLQRVRLTAWNEAGALLELTLPLHQLTGHRTVLTHRPATEADAQLVQAAGGLYAAPASLVEVIPVLRVNGRELAQGSRSVGLGTEYHWALEVLLPGGGLRRIDNRVVAGNVVAIGAGAPGNAYQAPAGLEEGDLDGAAPRFLYARAAAYANAWTQGEEELARLLQVLPVRPTANFVFVQNQLQVDAVLGVRRRLVWKGLEVDADFRAMSPLELVPGRGAALLRLSGYEGSFQEARILTEATQEPAVASVSVLQEAAARGVPVLHLLPGAPEGLGQLSATAEVLRDVEEQLALGREVHIPATPLTLENWTGTGFIARDPATEEGGYFLSGQVSGGQTIRSPHLWTDAQLAELLSQPDAPLSTNDTSQVARIVKLSATDFQSGTVGKPLTRPLTVFVTTQEGIPIRGAQVTFQTADASRPLFRRRDEPQAAPVGQLTVLTDVTGRAAVDALPDTLIERLSFLEPNQPFDQFLGLNVVTASVAGPGGVLALDEPFQFVGRPDAVAHLIPLMTDFENDVGLELGRSLVFTAKDQYGNLLANQTVRWTCDRNTARFIDALAPGPRTVQFLGSDPQRQLPTLEQKTTTFGQSAAGFITGMDTGLYKVTASIGTVSTQFRIEAWPQSRYAFRLASPERALAHGVWGTSTPEPVIAELLRRGGEDGSGNWVRVKGTEPDIGFARVHMYIRDNATGVLLSHETATPSQVGTSPMVTVDRDDNVVFWPHYLLKNGTQLVQFTAEVQPFGIEGSRDCCHESFQARIHSQEAELSLARMRADGTETPVNGCGAIAPADQSLLFSVNNPASYPLYARIVQEPRRAGETLVELSGLGNLPRDPSDGASRVMTAQRPTRMVLPIRQGTRGGRVRLELLAPDPRISPVARTKIGEVEATLDFDTPSFAAPEGTLSAKLVLAVRNFESAATPEDPEDVVSPRATVKPIPIPAGLKFCPGDSGRVRVYSGQALLAAADVIASPATGLGVTPVGPETPVPSQPLPGVLFVDVPPGDPVGQQVRIEFARAGAPTEPLQVRRLTLDTRIEDASALAVGHTFVKDVSTVDGHLVRQTVDLEVPGRRPSLQLTRSYTNRAHEAGPLGRGWSHNQGGYVQATQDAELNVFRYMVVGGEGSGQVFECGPEQTQCRAQRGFHGTFRGETAGTGAETYRQLVFRAQDGTEYRYGRARSTEEGVRHPLMSIRSALGREMVLEYGGESLDFELTRVWEPGNRRFLEFSYARPAGARRLMLTRVDLLENPAAPTRLAADVTGTPLGVCLAYRYNPLGDLESARRYAGGCPSGEDVPALREERYTYAGGEEEDLQTNLVAWTDANGNTTRYEYYGRGDALPGEADFLRFGDKQERVRRVIEPLDAVTEFTYRLVPRSLPLFGQTVQAFETEVRGPRPEVPATVYRMDRYGGVVDVERPLSPGVSARTSAVWNALHVRRDAEQDARGRHVRLKYDALGRLVERRTDLPVLAASGAGGPTEPVRDAADTVLDVAVEKWSHDISFGTPVCQMDAEGRITLHTVDSNGQNPRTGLPTGTGLLLATRRLSTVVPRAQATSDASCQELASALPQSPEDIVTRQEYCAVQGGPCPDGALPGDLSATVDGNGNRSAITAYDVYGYVHTQSVTVETSRQVTTTRTYDARGRLLRESDTFGHETVQTYDGLDRPTSVARLNSKGGSPSLTQQREYYPGGQLQREYHLATGFERHYTLDALNRVRLITESGGGLAGPLVTEYRYDEAGNRVSAIDRRGVETATEYDFGDRPVRVRVAAAPGGTFLAQNGVEGPVGQGGVVATYGYDAAGNRVFETDLHGHRTDYGLDSLYRVVRAQGPEVPGADIDAPARTYETLTRYDLVGNKTRSTDGNGHVTAMMYDFANRLVHTVDPVSRVEERAYDRNGNPKLERWLAGGVEQRRRSALYDGLNRPRRVDETFPTLNGETLTYTAQTAYDDANNTVWTRDARGFVTVVLKDDLDRAYQQTMDVGNAPGALLARQPDDPRLDTALNLTIHFEYDPHGHLAAQVDALGRRTEEDHDALGRKMEQRRPMGVTESFLYDGEGHAIQHTDGRGIVRRTGYDLAGRPALEQLVESLSSNGTVLTTLQRMHLDMPDEDGLVRVVEWDARNASTTSVLDGMHREVSVVDALNHIRESRFDAQNLRVSRDAKGQTTRYNYDASGRPTAQFDFEAGGAAARYSQSTTYDDAARQHTLFDRRGIPTVRLHDGLGRLLRETRGDGNTLRTESTIYNAASQPVAHTDPNNYTHLNLYDAAGRLLEETRGTGTPVEARTRHTYDAMGNRVSTRSPRETGVPYTTRWTYDDLNRQVREEDALGNATLIAYDAMGSRLCVKRPLGQPALGHAQASGLSLSQLQSLACEGTHTTRYTYDEQGNLTGVTDALGGHYSFIYDATRNLVAKQDANGSLTTFEYDVLGQRTAEHVHLDEHPRLTATNRNAVPLFEPGAETLTDVGTLTWRSTYDNNGNLQTFTDAKSQSTVSVHGLLDRLESRTFSNHALPRALPSLEAQAFTYDGNGNLTHTVETKLTETGIVQQTTVRTYNRLDRLEETQLPSGKHLTFEYDPAGQRKRVTDPDGISTRYTYDALGRLSSASIPEGTTSFTYWPDSLPKASLLPNQLTEHRCYDAAGQLLTLILARGAISEDCTPRGALLSRFSYKYTRHSNRLQQTETHTAPDTGVLTPPETTMYGYDAIDRLTGVAYPDDRAILYHLDSVGNRIGEREAPFSALSSLGPEAFHSLPSNQFSRNTSATYNRTDWLLTLSDSLDTSHNRQLTYDANGNLSSLISPARSRTLSWDIRNTLTTVYDNNQETGRYDYDANLQRIWRRTTQESVEYLLDEDFVLQEVDTLQLARRRYHYAQRPLAVTDTTAASSTTRLLHNDSLGSVSDTTSPTGEVVATRKYDAWGSPREGMPPSASDFKLGFTGHQYDVETGLTYARARYYDTALGRFISRDPFELSQTAAPNLHRYVYAANNPTLYTDPSGEVVPLILVGAALIGAELNFFRQAEQNQAISLSDAASQTEWDQVAVSGAAGAAVAGASIASGGAATAFAAQLGAGAVFAGAVGGVAGGAIGGGLNSLSEQAIDVRAGRRMAVDVGEAARSAGTGALLGGTLGSIAGGAIHARSVLVSLGDDLGNAGARGLQEGATEAVQGGTTVTRSLSATVLPASSPVAGIGQRVTEVVEAPIAEASSIARAPSVSTSPARPTLAQVRALRNLGVNREGRRAVFEGKQAAFTQPTKKGDATIGSVQIIGPRLRSGIISVHNTNGGGLSAFTRFRSTSQTVAKSFGLKELELYGGAVINPKIEAMLTKFGFQRCRIPIPEALGADGEMDALSKVFPVD</sequence>
<dbReference type="Pfam" id="PF20148">
    <property type="entry name" value="DUF6531"/>
    <property type="match status" value="1"/>
</dbReference>
<name>A0ABU5HIQ3_9BACT</name>
<dbReference type="InterPro" id="IPR056823">
    <property type="entry name" value="TEN-like_YD-shell"/>
</dbReference>
<dbReference type="Gene3D" id="3.10.620.30">
    <property type="match status" value="1"/>
</dbReference>
<dbReference type="NCBIfam" id="TIGR01643">
    <property type="entry name" value="YD_repeat_2x"/>
    <property type="match status" value="5"/>
</dbReference>
<dbReference type="PANTHER" id="PTHR32305:SF17">
    <property type="entry name" value="TRNA NUCLEASE WAPA"/>
    <property type="match status" value="1"/>
</dbReference>
<keyword evidence="6" id="KW-1185">Reference proteome</keyword>
<dbReference type="Pfam" id="PF01841">
    <property type="entry name" value="Transglut_core"/>
    <property type="match status" value="1"/>
</dbReference>
<proteinExistence type="predicted"/>
<reference evidence="5 6" key="1">
    <citation type="submission" date="2023-12" db="EMBL/GenBank/DDBJ databases">
        <title>the genome sequence of Hyalangium sp. s54d21.</title>
        <authorList>
            <person name="Zhang X."/>
        </authorList>
    </citation>
    <scope>NUCLEOTIDE SEQUENCE [LARGE SCALE GENOMIC DNA]</scope>
    <source>
        <strain evidence="6">s54d21</strain>
    </source>
</reference>
<dbReference type="NCBIfam" id="TIGR03696">
    <property type="entry name" value="Rhs_assc_core"/>
    <property type="match status" value="1"/>
</dbReference>
<dbReference type="Pfam" id="PF05593">
    <property type="entry name" value="RHS_repeat"/>
    <property type="match status" value="3"/>
</dbReference>
<evidence type="ECO:0000259" key="2">
    <source>
        <dbReference type="Pfam" id="PF01841"/>
    </source>
</evidence>
<dbReference type="InterPro" id="IPR031325">
    <property type="entry name" value="RHS_repeat"/>
</dbReference>
<evidence type="ECO:0000259" key="4">
    <source>
        <dbReference type="Pfam" id="PF25023"/>
    </source>
</evidence>
<dbReference type="InterPro" id="IPR006530">
    <property type="entry name" value="YD"/>
</dbReference>
<dbReference type="PANTHER" id="PTHR32305">
    <property type="match status" value="1"/>
</dbReference>
<evidence type="ECO:0000313" key="6">
    <source>
        <dbReference type="Proteomes" id="UP001291309"/>
    </source>
</evidence>
<dbReference type="SUPFAM" id="SSF54001">
    <property type="entry name" value="Cysteine proteinases"/>
    <property type="match status" value="1"/>
</dbReference>
<keyword evidence="1" id="KW-0677">Repeat</keyword>
<gene>
    <name evidence="5" type="ORF">SYV04_41995</name>
</gene>
<feature type="domain" description="Transglutaminase-like" evidence="2">
    <location>
        <begin position="267"/>
        <end position="433"/>
    </location>
</feature>
<evidence type="ECO:0000256" key="1">
    <source>
        <dbReference type="ARBA" id="ARBA00022737"/>
    </source>
</evidence>
<feature type="domain" description="Teneurin-like YD-shell" evidence="4">
    <location>
        <begin position="3404"/>
        <end position="3499"/>
    </location>
</feature>
<dbReference type="InterPro" id="IPR022385">
    <property type="entry name" value="Rhs_assc_core"/>
</dbReference>
<protein>
    <submittedName>
        <fullName evidence="5">RHS repeat-associated core domain-containing protein</fullName>
    </submittedName>
</protein>
<organism evidence="5 6">
    <name type="scientific">Hyalangium rubrum</name>
    <dbReference type="NCBI Taxonomy" id="3103134"/>
    <lineage>
        <taxon>Bacteria</taxon>
        <taxon>Pseudomonadati</taxon>
        <taxon>Myxococcota</taxon>
        <taxon>Myxococcia</taxon>
        <taxon>Myxococcales</taxon>
        <taxon>Cystobacterineae</taxon>
        <taxon>Archangiaceae</taxon>
        <taxon>Hyalangium</taxon>
    </lineage>
</organism>
<dbReference type="Pfam" id="PF25023">
    <property type="entry name" value="TEN_YD-shell"/>
    <property type="match status" value="1"/>
</dbReference>
<dbReference type="Proteomes" id="UP001291309">
    <property type="component" value="Unassembled WGS sequence"/>
</dbReference>
<accession>A0ABU5HIQ3</accession>
<dbReference type="InterPro" id="IPR050708">
    <property type="entry name" value="T6SS_VgrG/RHS"/>
</dbReference>